<feature type="non-terminal residue" evidence="2">
    <location>
        <position position="1"/>
    </location>
</feature>
<protein>
    <recommendedName>
        <fullName evidence="1">Ubiquitin-like domain-containing protein</fullName>
    </recommendedName>
</protein>
<dbReference type="OrthoDB" id="3045089at2759"/>
<dbReference type="Proteomes" id="UP000275078">
    <property type="component" value="Unassembled WGS sequence"/>
</dbReference>
<dbReference type="STRING" id="1160509.A0A3N4I5Y5"/>
<reference evidence="2 3" key="1">
    <citation type="journal article" date="2018" name="Nat. Ecol. Evol.">
        <title>Pezizomycetes genomes reveal the molecular basis of ectomycorrhizal truffle lifestyle.</title>
        <authorList>
            <person name="Murat C."/>
            <person name="Payen T."/>
            <person name="Noel B."/>
            <person name="Kuo A."/>
            <person name="Morin E."/>
            <person name="Chen J."/>
            <person name="Kohler A."/>
            <person name="Krizsan K."/>
            <person name="Balestrini R."/>
            <person name="Da Silva C."/>
            <person name="Montanini B."/>
            <person name="Hainaut M."/>
            <person name="Levati E."/>
            <person name="Barry K.W."/>
            <person name="Belfiori B."/>
            <person name="Cichocki N."/>
            <person name="Clum A."/>
            <person name="Dockter R.B."/>
            <person name="Fauchery L."/>
            <person name="Guy J."/>
            <person name="Iotti M."/>
            <person name="Le Tacon F."/>
            <person name="Lindquist E.A."/>
            <person name="Lipzen A."/>
            <person name="Malagnac F."/>
            <person name="Mello A."/>
            <person name="Molinier V."/>
            <person name="Miyauchi S."/>
            <person name="Poulain J."/>
            <person name="Riccioni C."/>
            <person name="Rubini A."/>
            <person name="Sitrit Y."/>
            <person name="Splivallo R."/>
            <person name="Traeger S."/>
            <person name="Wang M."/>
            <person name="Zifcakova L."/>
            <person name="Wipf D."/>
            <person name="Zambonelli A."/>
            <person name="Paolocci F."/>
            <person name="Nowrousian M."/>
            <person name="Ottonello S."/>
            <person name="Baldrian P."/>
            <person name="Spatafora J.W."/>
            <person name="Henrissat B."/>
            <person name="Nagy L.G."/>
            <person name="Aury J.M."/>
            <person name="Wincker P."/>
            <person name="Grigoriev I.V."/>
            <person name="Bonfante P."/>
            <person name="Martin F.M."/>
        </authorList>
    </citation>
    <scope>NUCLEOTIDE SEQUENCE [LARGE SCALE GENOMIC DNA]</scope>
    <source>
        <strain evidence="2 3">RN42</strain>
    </source>
</reference>
<dbReference type="Pfam" id="PF22893">
    <property type="entry name" value="ULD_2"/>
    <property type="match status" value="1"/>
</dbReference>
<dbReference type="EMBL" id="ML119729">
    <property type="protein sequence ID" value="RPA77274.1"/>
    <property type="molecule type" value="Genomic_DNA"/>
</dbReference>
<dbReference type="InterPro" id="IPR054464">
    <property type="entry name" value="ULD_fung"/>
</dbReference>
<evidence type="ECO:0000259" key="1">
    <source>
        <dbReference type="Pfam" id="PF22893"/>
    </source>
</evidence>
<organism evidence="2 3">
    <name type="scientific">Ascobolus immersus RN42</name>
    <dbReference type="NCBI Taxonomy" id="1160509"/>
    <lineage>
        <taxon>Eukaryota</taxon>
        <taxon>Fungi</taxon>
        <taxon>Dikarya</taxon>
        <taxon>Ascomycota</taxon>
        <taxon>Pezizomycotina</taxon>
        <taxon>Pezizomycetes</taxon>
        <taxon>Pezizales</taxon>
        <taxon>Ascobolaceae</taxon>
        <taxon>Ascobolus</taxon>
    </lineage>
</organism>
<evidence type="ECO:0000313" key="2">
    <source>
        <dbReference type="EMBL" id="RPA77274.1"/>
    </source>
</evidence>
<keyword evidence="3" id="KW-1185">Reference proteome</keyword>
<feature type="non-terminal residue" evidence="2">
    <location>
        <position position="70"/>
    </location>
</feature>
<evidence type="ECO:0000313" key="3">
    <source>
        <dbReference type="Proteomes" id="UP000275078"/>
    </source>
</evidence>
<feature type="domain" description="Ubiquitin-like" evidence="1">
    <location>
        <begin position="2"/>
        <end position="70"/>
    </location>
</feature>
<accession>A0A3N4I5Y5</accession>
<gene>
    <name evidence="2" type="ORF">BJ508DRAFT_192413</name>
</gene>
<proteinExistence type="predicted"/>
<dbReference type="AlphaFoldDB" id="A0A3N4I5Y5"/>
<sequence>EAIKFRDAVQRKFSFPWELCAKWEQMETLIKQAFRHVEILGPHVEAGHYDLIGPNGDIILPAIWDSVIEP</sequence>
<name>A0A3N4I5Y5_ASCIM</name>